<name>A0A5E4R393_9NEOP</name>
<dbReference type="Pfam" id="PF00596">
    <property type="entry name" value="Aldolase_II"/>
    <property type="match status" value="1"/>
</dbReference>
<accession>A0A5E4R393</accession>
<dbReference type="InterPro" id="IPR001303">
    <property type="entry name" value="Aldolase_II/adducin_N"/>
</dbReference>
<protein>
    <recommendedName>
        <fullName evidence="3">Class II aldolase/adducin N-terminal domain-containing protein</fullName>
    </recommendedName>
</protein>
<dbReference type="InterPro" id="IPR036409">
    <property type="entry name" value="Aldolase_II/adducin_N_sf"/>
</dbReference>
<reference evidence="4 5" key="1">
    <citation type="submission" date="2017-07" db="EMBL/GenBank/DDBJ databases">
        <authorList>
            <person name="Talla V."/>
            <person name="Backstrom N."/>
        </authorList>
    </citation>
    <scope>NUCLEOTIDE SEQUENCE [LARGE SCALE GENOMIC DNA]</scope>
</reference>
<dbReference type="Gene3D" id="3.40.225.10">
    <property type="entry name" value="Class II aldolase/adducin N-terminal domain"/>
    <property type="match status" value="1"/>
</dbReference>
<gene>
    <name evidence="4" type="ORF">LSINAPIS_LOCUS13830</name>
</gene>
<dbReference type="PANTHER" id="PTHR10672:SF3">
    <property type="entry name" value="PROTEIN HU-LI TAI SHAO"/>
    <property type="match status" value="1"/>
</dbReference>
<organism evidence="4 5">
    <name type="scientific">Leptidea sinapis</name>
    <dbReference type="NCBI Taxonomy" id="189913"/>
    <lineage>
        <taxon>Eukaryota</taxon>
        <taxon>Metazoa</taxon>
        <taxon>Ecdysozoa</taxon>
        <taxon>Arthropoda</taxon>
        <taxon>Hexapoda</taxon>
        <taxon>Insecta</taxon>
        <taxon>Pterygota</taxon>
        <taxon>Neoptera</taxon>
        <taxon>Endopterygota</taxon>
        <taxon>Lepidoptera</taxon>
        <taxon>Glossata</taxon>
        <taxon>Ditrysia</taxon>
        <taxon>Papilionoidea</taxon>
        <taxon>Pieridae</taxon>
        <taxon>Dismorphiinae</taxon>
        <taxon>Leptidea</taxon>
    </lineage>
</organism>
<keyword evidence="5" id="KW-1185">Reference proteome</keyword>
<comment type="similarity">
    <text evidence="1">Belongs to the aldolase class II family. Adducin subfamily.</text>
</comment>
<feature type="domain" description="Class II aldolase/adducin N-terminal" evidence="3">
    <location>
        <begin position="135"/>
        <end position="229"/>
    </location>
</feature>
<dbReference type="AlphaFoldDB" id="A0A5E4R393"/>
<feature type="compositionally biased region" description="Polar residues" evidence="2">
    <location>
        <begin position="7"/>
        <end position="16"/>
    </location>
</feature>
<dbReference type="GO" id="GO:0005886">
    <property type="term" value="C:plasma membrane"/>
    <property type="evidence" value="ECO:0007669"/>
    <property type="project" value="UniProtKB-SubCell"/>
</dbReference>
<dbReference type="Proteomes" id="UP000324832">
    <property type="component" value="Unassembled WGS sequence"/>
</dbReference>
<dbReference type="EMBL" id="FZQP02006815">
    <property type="protein sequence ID" value="VVD03948.1"/>
    <property type="molecule type" value="Genomic_DNA"/>
</dbReference>
<dbReference type="InterPro" id="IPR051017">
    <property type="entry name" value="Aldolase-II_Adducin_sf"/>
</dbReference>
<dbReference type="SUPFAM" id="SSF53639">
    <property type="entry name" value="AraD/HMP-PK domain-like"/>
    <property type="match status" value="1"/>
</dbReference>
<dbReference type="GO" id="GO:0005856">
    <property type="term" value="C:cytoskeleton"/>
    <property type="evidence" value="ECO:0007669"/>
    <property type="project" value="TreeGrafter"/>
</dbReference>
<evidence type="ECO:0000313" key="4">
    <source>
        <dbReference type="EMBL" id="VVD03948.1"/>
    </source>
</evidence>
<dbReference type="PANTHER" id="PTHR10672">
    <property type="entry name" value="ADDUCIN"/>
    <property type="match status" value="1"/>
</dbReference>
<dbReference type="GO" id="GO:0051015">
    <property type="term" value="F:actin filament binding"/>
    <property type="evidence" value="ECO:0007669"/>
    <property type="project" value="TreeGrafter"/>
</dbReference>
<evidence type="ECO:0000256" key="1">
    <source>
        <dbReference type="ARBA" id="ARBA00006274"/>
    </source>
</evidence>
<dbReference type="GO" id="GO:0014069">
    <property type="term" value="C:postsynaptic density"/>
    <property type="evidence" value="ECO:0007669"/>
    <property type="project" value="TreeGrafter"/>
</dbReference>
<evidence type="ECO:0000256" key="2">
    <source>
        <dbReference type="SAM" id="MobiDB-lite"/>
    </source>
</evidence>
<evidence type="ECO:0000313" key="5">
    <source>
        <dbReference type="Proteomes" id="UP000324832"/>
    </source>
</evidence>
<feature type="region of interest" description="Disordered" evidence="2">
    <location>
        <begin position="1"/>
        <end position="29"/>
    </location>
</feature>
<evidence type="ECO:0000259" key="3">
    <source>
        <dbReference type="Pfam" id="PF00596"/>
    </source>
</evidence>
<proteinExistence type="inferred from homology"/>
<sequence length="310" mass="34285">MAETDTETLTNGNATLSAEEDERLKQRPADIDADVREMERRKRVEALMSSKLFREELERVLDQQMHDGSDAPLLQRIKEMVGGRLHTGSLRGPSCVLPINDIRGIEGVGYEKGEKILRCKLAAVYRLVDLFGWTQNIRCVLHLRSSSALAISSTRRGLLALCAEAATLGQLAYHNAPVGLLDNEEQDKIVRALGPHSKVLMLSGGGALCCGATLEEAFSQAKNLNTACENDVPKPKNDVEVPPAVSSLGYLLEEEELYKQGLWKKGQGKTGERTRWLNSPNVYQKVEVLETGTSDPKKITKVEYLRVEAE</sequence>